<dbReference type="EMBL" id="BLLK01000074">
    <property type="protein sequence ID" value="GFH61475.1"/>
    <property type="molecule type" value="Genomic_DNA"/>
</dbReference>
<keyword evidence="2" id="KW-1185">Reference proteome</keyword>
<sequence length="168" mass="19610">MNSRLDDYSIHSGATLESLSSTDDDCDERSCYSNYTIETEATFDSCSIYTKETIEVTYIPADCKEYFRMQVMHMMKKHGCDGNVEVHIELFQKYVIDVKRSTSYFDSYVKYPMGREKLLGLFRTYMEREILEGENRKDCIQGVIQREASEIEEDDPMLGRNIVVYGIF</sequence>
<accession>A0AAD3HF87</accession>
<proteinExistence type="predicted"/>
<name>A0AAD3HF87_9STRA</name>
<dbReference type="AlphaFoldDB" id="A0AAD3HF87"/>
<protein>
    <submittedName>
        <fullName evidence="1">Uncharacterized protein</fullName>
    </submittedName>
</protein>
<evidence type="ECO:0000313" key="2">
    <source>
        <dbReference type="Proteomes" id="UP001054902"/>
    </source>
</evidence>
<reference evidence="1 2" key="1">
    <citation type="journal article" date="2021" name="Sci. Rep.">
        <title>The genome of the diatom Chaetoceros tenuissimus carries an ancient integrated fragment of an extant virus.</title>
        <authorList>
            <person name="Hongo Y."/>
            <person name="Kimura K."/>
            <person name="Takaki Y."/>
            <person name="Yoshida Y."/>
            <person name="Baba S."/>
            <person name="Kobayashi G."/>
            <person name="Nagasaki K."/>
            <person name="Hano T."/>
            <person name="Tomaru Y."/>
        </authorList>
    </citation>
    <scope>NUCLEOTIDE SEQUENCE [LARGE SCALE GENOMIC DNA]</scope>
    <source>
        <strain evidence="1 2">NIES-3715</strain>
    </source>
</reference>
<organism evidence="1 2">
    <name type="scientific">Chaetoceros tenuissimus</name>
    <dbReference type="NCBI Taxonomy" id="426638"/>
    <lineage>
        <taxon>Eukaryota</taxon>
        <taxon>Sar</taxon>
        <taxon>Stramenopiles</taxon>
        <taxon>Ochrophyta</taxon>
        <taxon>Bacillariophyta</taxon>
        <taxon>Coscinodiscophyceae</taxon>
        <taxon>Chaetocerotophycidae</taxon>
        <taxon>Chaetocerotales</taxon>
        <taxon>Chaetocerotaceae</taxon>
        <taxon>Chaetoceros</taxon>
    </lineage>
</organism>
<gene>
    <name evidence="1" type="ORF">CTEN210_17951</name>
</gene>
<comment type="caution">
    <text evidence="1">The sequence shown here is derived from an EMBL/GenBank/DDBJ whole genome shotgun (WGS) entry which is preliminary data.</text>
</comment>
<evidence type="ECO:0000313" key="1">
    <source>
        <dbReference type="EMBL" id="GFH61475.1"/>
    </source>
</evidence>
<dbReference type="Proteomes" id="UP001054902">
    <property type="component" value="Unassembled WGS sequence"/>
</dbReference>